<dbReference type="RefSeq" id="WP_345369285.1">
    <property type="nucleotide sequence ID" value="NZ_BAABJX010000015.1"/>
</dbReference>
<dbReference type="EMBL" id="BAABJX010000015">
    <property type="protein sequence ID" value="GAA4825365.1"/>
    <property type="molecule type" value="Genomic_DNA"/>
</dbReference>
<dbReference type="Proteomes" id="UP001500298">
    <property type="component" value="Unassembled WGS sequence"/>
</dbReference>
<dbReference type="PANTHER" id="PTHR42850:SF4">
    <property type="entry name" value="ZINC-DEPENDENT ENDOPOLYPHOSPHATASE"/>
    <property type="match status" value="1"/>
</dbReference>
<organism evidence="2 3">
    <name type="scientific">Algivirga pacifica</name>
    <dbReference type="NCBI Taxonomy" id="1162670"/>
    <lineage>
        <taxon>Bacteria</taxon>
        <taxon>Pseudomonadati</taxon>
        <taxon>Bacteroidota</taxon>
        <taxon>Cytophagia</taxon>
        <taxon>Cytophagales</taxon>
        <taxon>Flammeovirgaceae</taxon>
        <taxon>Algivirga</taxon>
    </lineage>
</organism>
<evidence type="ECO:0000313" key="3">
    <source>
        <dbReference type="Proteomes" id="UP001500298"/>
    </source>
</evidence>
<evidence type="ECO:0000313" key="2">
    <source>
        <dbReference type="EMBL" id="GAA4825365.1"/>
    </source>
</evidence>
<accession>A0ABP9D1N7</accession>
<feature type="domain" description="Calcineurin-like phosphoesterase" evidence="1">
    <location>
        <begin position="1"/>
        <end position="184"/>
    </location>
</feature>
<proteinExistence type="predicted"/>
<protein>
    <submittedName>
        <fullName evidence="2">Metallophosphoesterase family protein</fullName>
    </submittedName>
</protein>
<comment type="caution">
    <text evidence="2">The sequence shown here is derived from an EMBL/GenBank/DDBJ whole genome shotgun (WGS) entry which is preliminary data.</text>
</comment>
<dbReference type="Pfam" id="PF00149">
    <property type="entry name" value="Metallophos"/>
    <property type="match status" value="1"/>
</dbReference>
<name>A0ABP9D1N7_9BACT</name>
<evidence type="ECO:0000259" key="1">
    <source>
        <dbReference type="Pfam" id="PF00149"/>
    </source>
</evidence>
<reference evidence="3" key="1">
    <citation type="journal article" date="2019" name="Int. J. Syst. Evol. Microbiol.">
        <title>The Global Catalogue of Microorganisms (GCM) 10K type strain sequencing project: providing services to taxonomists for standard genome sequencing and annotation.</title>
        <authorList>
            <consortium name="The Broad Institute Genomics Platform"/>
            <consortium name="The Broad Institute Genome Sequencing Center for Infectious Disease"/>
            <person name="Wu L."/>
            <person name="Ma J."/>
        </authorList>
    </citation>
    <scope>NUCLEOTIDE SEQUENCE [LARGE SCALE GENOMIC DNA]</scope>
    <source>
        <strain evidence="3">JCM 18326</strain>
    </source>
</reference>
<dbReference type="CDD" id="cd00144">
    <property type="entry name" value="MPP_PPP_family"/>
    <property type="match status" value="1"/>
</dbReference>
<gene>
    <name evidence="2" type="ORF">GCM10023331_07290</name>
</gene>
<dbReference type="SUPFAM" id="SSF56300">
    <property type="entry name" value="Metallo-dependent phosphatases"/>
    <property type="match status" value="1"/>
</dbReference>
<keyword evidence="3" id="KW-1185">Reference proteome</keyword>
<dbReference type="PANTHER" id="PTHR42850">
    <property type="entry name" value="METALLOPHOSPHOESTERASE"/>
    <property type="match status" value="1"/>
</dbReference>
<dbReference type="InterPro" id="IPR029052">
    <property type="entry name" value="Metallo-depent_PP-like"/>
</dbReference>
<dbReference type="InterPro" id="IPR004843">
    <property type="entry name" value="Calcineurin-like_PHP"/>
</dbReference>
<dbReference type="Gene3D" id="3.60.21.10">
    <property type="match status" value="1"/>
</dbReference>
<sequence>MSTYVISDIHGHLSLFQNALEHIQLEKKDELILLGDYIDRGPDSKGVIDTIFSLQEKGYQVTCLKGNHEDMLLESMQPSFMGLLGVRNMSLEVAESFQVNRSEKLPEKYQSFFKGLKTHYRKGKFLFVHAGLNLELDDPMQDEEAMMWERGWYEDVPWIQDKVVVHGHTPMVKKHILELLEDESENRICIDNGCFKDRGIGYGNLSVLTLETMEIDFY</sequence>
<dbReference type="InterPro" id="IPR050126">
    <property type="entry name" value="Ap4A_hydrolase"/>
</dbReference>